<protein>
    <submittedName>
        <fullName evidence="1">Uncharacterized protein</fullName>
    </submittedName>
</protein>
<evidence type="ECO:0000313" key="1">
    <source>
        <dbReference type="EMBL" id="RKK16046.1"/>
    </source>
</evidence>
<comment type="caution">
    <text evidence="1">The sequence shown here is derived from an EMBL/GenBank/DDBJ whole genome shotgun (WGS) entry which is preliminary data.</text>
</comment>
<reference evidence="1 2" key="1">
    <citation type="journal article" date="2018" name="Sci. Rep.">
        <title>Characterisation of pathogen-specific regions and novel effector candidates in Fusarium oxysporum f. sp. cepae.</title>
        <authorList>
            <person name="Armitage A.D."/>
            <person name="Taylor A."/>
            <person name="Sobczyk M.K."/>
            <person name="Baxter L."/>
            <person name="Greenfield B.P."/>
            <person name="Bates H.J."/>
            <person name="Wilson F."/>
            <person name="Jackson A.C."/>
            <person name="Ott S."/>
            <person name="Harrison R.J."/>
            <person name="Clarkson J.P."/>
        </authorList>
    </citation>
    <scope>NUCLEOTIDE SEQUENCE [LARGE SCALE GENOMIC DNA]</scope>
    <source>
        <strain evidence="1 2">FoC_Fus2</strain>
    </source>
</reference>
<gene>
    <name evidence="1" type="ORF">BFJ65_g9618</name>
</gene>
<dbReference type="AlphaFoldDB" id="A0A3L6NDK1"/>
<sequence>MSTGHLCDLEHNPQTTNRDWNELLVVYPISVAWVWDIDEGSDVFVDLTIPADCKQHNPLALFIVALGNRTHLFSGDRKPNG</sequence>
<accession>A0A3L6NDK1</accession>
<evidence type="ECO:0000313" key="2">
    <source>
        <dbReference type="Proteomes" id="UP000270866"/>
    </source>
</evidence>
<dbReference type="Proteomes" id="UP000270866">
    <property type="component" value="Chromosome 8"/>
</dbReference>
<name>A0A3L6NDK1_FUSOX</name>
<dbReference type="EMBL" id="MRCU01000006">
    <property type="protein sequence ID" value="RKK16046.1"/>
    <property type="molecule type" value="Genomic_DNA"/>
</dbReference>
<proteinExistence type="predicted"/>
<organism evidence="1 2">
    <name type="scientific">Fusarium oxysporum f. sp. cepae</name>
    <dbReference type="NCBI Taxonomy" id="396571"/>
    <lineage>
        <taxon>Eukaryota</taxon>
        <taxon>Fungi</taxon>
        <taxon>Dikarya</taxon>
        <taxon>Ascomycota</taxon>
        <taxon>Pezizomycotina</taxon>
        <taxon>Sordariomycetes</taxon>
        <taxon>Hypocreomycetidae</taxon>
        <taxon>Hypocreales</taxon>
        <taxon>Nectriaceae</taxon>
        <taxon>Fusarium</taxon>
        <taxon>Fusarium oxysporum species complex</taxon>
    </lineage>
</organism>